<reference evidence="2" key="1">
    <citation type="submission" date="2020-11" db="EMBL/GenBank/DDBJ databases">
        <authorList>
            <consortium name="DOE Joint Genome Institute"/>
            <person name="Ahrendt S."/>
            <person name="Riley R."/>
            <person name="Andreopoulos W."/>
            <person name="Labutti K."/>
            <person name="Pangilinan J."/>
            <person name="Ruiz-Duenas F.J."/>
            <person name="Barrasa J.M."/>
            <person name="Sanchez-Garcia M."/>
            <person name="Camarero S."/>
            <person name="Miyauchi S."/>
            <person name="Serrano A."/>
            <person name="Linde D."/>
            <person name="Babiker R."/>
            <person name="Drula E."/>
            <person name="Ayuso-Fernandez I."/>
            <person name="Pacheco R."/>
            <person name="Padilla G."/>
            <person name="Ferreira P."/>
            <person name="Barriuso J."/>
            <person name="Kellner H."/>
            <person name="Castanera R."/>
            <person name="Alfaro M."/>
            <person name="Ramirez L."/>
            <person name="Pisabarro A.G."/>
            <person name="Kuo A."/>
            <person name="Tritt A."/>
            <person name="Lipzen A."/>
            <person name="He G."/>
            <person name="Yan M."/>
            <person name="Ng V."/>
            <person name="Cullen D."/>
            <person name="Martin F."/>
            <person name="Rosso M.-N."/>
            <person name="Henrissat B."/>
            <person name="Hibbett D."/>
            <person name="Martinez A.T."/>
            <person name="Grigoriev I.V."/>
        </authorList>
    </citation>
    <scope>NUCLEOTIDE SEQUENCE</scope>
    <source>
        <strain evidence="2">MF-IS2</strain>
    </source>
</reference>
<dbReference type="OrthoDB" id="5967843at2759"/>
<accession>A0A9P6BXU9</accession>
<feature type="region of interest" description="Disordered" evidence="1">
    <location>
        <begin position="17"/>
        <end position="49"/>
    </location>
</feature>
<evidence type="ECO:0000313" key="3">
    <source>
        <dbReference type="Proteomes" id="UP000807342"/>
    </source>
</evidence>
<gene>
    <name evidence="2" type="ORF">P691DRAFT_765817</name>
</gene>
<name>A0A9P6BXU9_9AGAR</name>
<proteinExistence type="predicted"/>
<feature type="compositionally biased region" description="Low complexity" evidence="1">
    <location>
        <begin position="32"/>
        <end position="49"/>
    </location>
</feature>
<keyword evidence="3" id="KW-1185">Reference proteome</keyword>
<dbReference type="EMBL" id="MU151766">
    <property type="protein sequence ID" value="KAF9441850.1"/>
    <property type="molecule type" value="Genomic_DNA"/>
</dbReference>
<organism evidence="2 3">
    <name type="scientific">Macrolepiota fuliginosa MF-IS2</name>
    <dbReference type="NCBI Taxonomy" id="1400762"/>
    <lineage>
        <taxon>Eukaryota</taxon>
        <taxon>Fungi</taxon>
        <taxon>Dikarya</taxon>
        <taxon>Basidiomycota</taxon>
        <taxon>Agaricomycotina</taxon>
        <taxon>Agaricomycetes</taxon>
        <taxon>Agaricomycetidae</taxon>
        <taxon>Agaricales</taxon>
        <taxon>Agaricineae</taxon>
        <taxon>Agaricaceae</taxon>
        <taxon>Macrolepiota</taxon>
    </lineage>
</organism>
<comment type="caution">
    <text evidence="2">The sequence shown here is derived from an EMBL/GenBank/DDBJ whole genome shotgun (WGS) entry which is preliminary data.</text>
</comment>
<evidence type="ECO:0000313" key="2">
    <source>
        <dbReference type="EMBL" id="KAF9441850.1"/>
    </source>
</evidence>
<sequence length="192" mass="21051">MPFLETFKARIACFSGHKQQGEEHIPSPDPGQPTATANPAQQLPAQAPPTHVHSINAIHNDQATNPSITVSVADFLPNAHNFMISQLYAISNNIQSSTTVLQHLMEKGMPAAIHNSSNWNDPPQCHPSTHKCLKERVTKWGMGNGSNWRMLWLLGFAAVGKSAIAQMIAEEFKEAGCQALVRGGQRRRAIRD</sequence>
<dbReference type="AlphaFoldDB" id="A0A9P6BXU9"/>
<dbReference type="Proteomes" id="UP000807342">
    <property type="component" value="Unassembled WGS sequence"/>
</dbReference>
<evidence type="ECO:0000256" key="1">
    <source>
        <dbReference type="SAM" id="MobiDB-lite"/>
    </source>
</evidence>
<protein>
    <submittedName>
        <fullName evidence="2">Uncharacterized protein</fullName>
    </submittedName>
</protein>